<feature type="region of interest" description="Disordered" evidence="2">
    <location>
        <begin position="267"/>
        <end position="287"/>
    </location>
</feature>
<feature type="region of interest" description="Disordered" evidence="2">
    <location>
        <begin position="46"/>
        <end position="83"/>
    </location>
</feature>
<feature type="compositionally biased region" description="Basic and acidic residues" evidence="2">
    <location>
        <begin position="267"/>
        <end position="278"/>
    </location>
</feature>
<evidence type="ECO:0000256" key="2">
    <source>
        <dbReference type="SAM" id="MobiDB-lite"/>
    </source>
</evidence>
<evidence type="ECO:0000256" key="1">
    <source>
        <dbReference type="SAM" id="Coils"/>
    </source>
</evidence>
<evidence type="ECO:0000313" key="4">
    <source>
        <dbReference type="Proteomes" id="UP001301350"/>
    </source>
</evidence>
<sequence length="849" mass="92473">MLADAQRRAADAPGAESVTGLESSVAGTGAFWEKLQVLCLETGSRVSSPTTLPIGGQGRHDKHSRPDDARAAEPPKGSAGRHLSLTRERGTCLVSSSWGALSLCCGILRFLRDLLGQVVRLETQMESARRSLQQVANMIAGGGAGQAAYLGSNSSDASPSSWTVCDSLAALLLRAPAGKRALSELLSAVVDLLGVLLSVGKASERMRMQRAVLSAIGENAGNCYTSWGAAALSRQRRLEHEMADALHGVLVLYLALLVRWRQETATDQRANESTEERAQQPSAAASPAAANVIHERAPRAILEAIESEQRWVMHAQGLCQYVKTAVPAQPRPLWSQADVGDVLARLVRASLSGSLELVDDGSGLCLAAARAMADIGHSIECCYSDCWPLRDAFPLFQSVAFDAILQAALVAHVRSLISVAISHAADSPNAEVAVLIRGLHAMLESAREVAPRLSAAFSDLLRKAVQLYQRTLLTDIHAWVQNIAARDAALLYPQRLPSAPVSQRAIAVGAAAETLQSGAPLFRDPRLGLWHTDAPEDIARILKQCVEDACTATLVLSHRFVGSICDDICNTYCEVIADALHRAGRERSASAVPYEGFCAVVNNLRRLHGYARQMRQRSERAFEPSANEAHAAFKPSLRRLDAAALSVMSAAAQHLCRWYSEPVAREAAATPWETWLHDSMTIQSWLVPSERSRWSVLLRAQAQRSLMKSIVEVIRGPPEAADRRALASQLDACDRFLARIRRVRGQTPSVFSMLRQALEAPPDQVVQLYVQLLNMHPNLGADTFERLLERRRDLAGPARCSILRQCEAADNKMQRTLRVLRISRRRTGLSVDMESDEEVEDARLAIRGL</sequence>
<dbReference type="AlphaFoldDB" id="A0AAV9IRV1"/>
<accession>A0AAV9IRV1</accession>
<name>A0AAV9IRV1_CYACA</name>
<organism evidence="3 4">
    <name type="scientific">Cyanidium caldarium</name>
    <name type="common">Red alga</name>
    <dbReference type="NCBI Taxonomy" id="2771"/>
    <lineage>
        <taxon>Eukaryota</taxon>
        <taxon>Rhodophyta</taxon>
        <taxon>Bangiophyceae</taxon>
        <taxon>Cyanidiales</taxon>
        <taxon>Cyanidiaceae</taxon>
        <taxon>Cyanidium</taxon>
    </lineage>
</organism>
<gene>
    <name evidence="3" type="ORF">CDCA_CDCA03G1009</name>
</gene>
<keyword evidence="4" id="KW-1185">Reference proteome</keyword>
<feature type="compositionally biased region" description="Basic and acidic residues" evidence="2">
    <location>
        <begin position="64"/>
        <end position="73"/>
    </location>
</feature>
<keyword evidence="1" id="KW-0175">Coiled coil</keyword>
<evidence type="ECO:0000313" key="3">
    <source>
        <dbReference type="EMBL" id="KAK4534984.1"/>
    </source>
</evidence>
<protein>
    <recommendedName>
        <fullName evidence="5">Exocyst complex component Sec6</fullName>
    </recommendedName>
</protein>
<dbReference type="EMBL" id="JANCYW010000003">
    <property type="protein sequence ID" value="KAK4534984.1"/>
    <property type="molecule type" value="Genomic_DNA"/>
</dbReference>
<reference evidence="3 4" key="1">
    <citation type="submission" date="2022-07" db="EMBL/GenBank/DDBJ databases">
        <title>Genome-wide signatures of adaptation to extreme environments.</title>
        <authorList>
            <person name="Cho C.H."/>
            <person name="Yoon H.S."/>
        </authorList>
    </citation>
    <scope>NUCLEOTIDE SEQUENCE [LARGE SCALE GENOMIC DNA]</scope>
    <source>
        <strain evidence="3 4">DBV 063 E5</strain>
    </source>
</reference>
<evidence type="ECO:0008006" key="5">
    <source>
        <dbReference type="Google" id="ProtNLM"/>
    </source>
</evidence>
<feature type="coiled-coil region" evidence="1">
    <location>
        <begin position="111"/>
        <end position="138"/>
    </location>
</feature>
<comment type="caution">
    <text evidence="3">The sequence shown here is derived from an EMBL/GenBank/DDBJ whole genome shotgun (WGS) entry which is preliminary data.</text>
</comment>
<dbReference type="Proteomes" id="UP001301350">
    <property type="component" value="Unassembled WGS sequence"/>
</dbReference>
<proteinExistence type="predicted"/>